<keyword evidence="3" id="KW-1185">Reference proteome</keyword>
<proteinExistence type="predicted"/>
<dbReference type="KEGG" id="hcz:G9Q37_13775"/>
<sequence length="163" mass="18797">MMPFNTVRRRLCLCAITVLLLGAAPAFAAPPAKGPVTLAGVKATVWGDYAIRPMLFPAEEWRFYLVVVPKEVRQGTLIKMAQDFYAKHPNTRARFFSDTTHLKQYVDRDRYMNDKTGKVKEVDFPKSEWVQDHLLGNINNRSKENGRRWMLEDRYGNRIAPLP</sequence>
<evidence type="ECO:0000256" key="1">
    <source>
        <dbReference type="SAM" id="SignalP"/>
    </source>
</evidence>
<gene>
    <name evidence="2" type="ORF">G9Q37_13775</name>
</gene>
<accession>A0A6G8IJI0</accession>
<dbReference type="RefSeq" id="WP_166227926.1">
    <property type="nucleotide sequence ID" value="NZ_CP049989.1"/>
</dbReference>
<keyword evidence="1" id="KW-0732">Signal</keyword>
<protein>
    <submittedName>
        <fullName evidence="2">Uncharacterized protein</fullName>
    </submittedName>
</protein>
<reference evidence="2 3" key="1">
    <citation type="submission" date="2020-03" db="EMBL/GenBank/DDBJ databases">
        <title>Hydrogenophaga sp. nov. isolated from cyanobacterial mat.</title>
        <authorList>
            <person name="Thorat V."/>
            <person name="Kirdat K."/>
            <person name="Tiwarekar B."/>
            <person name="Costa E.D."/>
            <person name="Yadav A."/>
        </authorList>
    </citation>
    <scope>NUCLEOTIDE SEQUENCE [LARGE SCALE GENOMIC DNA]</scope>
    <source>
        <strain evidence="2 3">BA0156</strain>
    </source>
</reference>
<dbReference type="Proteomes" id="UP000503162">
    <property type="component" value="Chromosome"/>
</dbReference>
<dbReference type="EMBL" id="CP049989">
    <property type="protein sequence ID" value="QIM53140.1"/>
    <property type="molecule type" value="Genomic_DNA"/>
</dbReference>
<name>A0A6G8IJI0_9BURK</name>
<evidence type="ECO:0000313" key="3">
    <source>
        <dbReference type="Proteomes" id="UP000503162"/>
    </source>
</evidence>
<dbReference type="AlphaFoldDB" id="A0A6G8IJI0"/>
<feature type="signal peptide" evidence="1">
    <location>
        <begin position="1"/>
        <end position="28"/>
    </location>
</feature>
<organism evidence="2 3">
    <name type="scientific">Hydrogenophaga crocea</name>
    <dbReference type="NCBI Taxonomy" id="2716225"/>
    <lineage>
        <taxon>Bacteria</taxon>
        <taxon>Pseudomonadati</taxon>
        <taxon>Pseudomonadota</taxon>
        <taxon>Betaproteobacteria</taxon>
        <taxon>Burkholderiales</taxon>
        <taxon>Comamonadaceae</taxon>
        <taxon>Hydrogenophaga</taxon>
    </lineage>
</organism>
<feature type="chain" id="PRO_5026126889" evidence="1">
    <location>
        <begin position="29"/>
        <end position="163"/>
    </location>
</feature>
<evidence type="ECO:0000313" key="2">
    <source>
        <dbReference type="EMBL" id="QIM53140.1"/>
    </source>
</evidence>